<evidence type="ECO:0008006" key="4">
    <source>
        <dbReference type="Google" id="ProtNLM"/>
    </source>
</evidence>
<feature type="coiled-coil region" evidence="1">
    <location>
        <begin position="62"/>
        <end position="103"/>
    </location>
</feature>
<accession>A0AA85IRF6</accession>
<protein>
    <recommendedName>
        <fullName evidence="4">DUF4709 domain-containing protein</fullName>
    </recommendedName>
</protein>
<proteinExistence type="predicted"/>
<reference evidence="3" key="2">
    <citation type="submission" date="2023-11" db="UniProtKB">
        <authorList>
            <consortium name="WormBaseParasite"/>
        </authorList>
    </citation>
    <scope>IDENTIFICATION</scope>
</reference>
<evidence type="ECO:0000313" key="2">
    <source>
        <dbReference type="Proteomes" id="UP000050795"/>
    </source>
</evidence>
<keyword evidence="1" id="KW-0175">Coiled coil</keyword>
<feature type="coiled-coil region" evidence="1">
    <location>
        <begin position="145"/>
        <end position="348"/>
    </location>
</feature>
<dbReference type="Proteomes" id="UP000050795">
    <property type="component" value="Unassembled WGS sequence"/>
</dbReference>
<organism evidence="2 3">
    <name type="scientific">Trichobilharzia regenti</name>
    <name type="common">Nasal bird schistosome</name>
    <dbReference type="NCBI Taxonomy" id="157069"/>
    <lineage>
        <taxon>Eukaryota</taxon>
        <taxon>Metazoa</taxon>
        <taxon>Spiralia</taxon>
        <taxon>Lophotrochozoa</taxon>
        <taxon>Platyhelminthes</taxon>
        <taxon>Trematoda</taxon>
        <taxon>Digenea</taxon>
        <taxon>Strigeidida</taxon>
        <taxon>Schistosomatoidea</taxon>
        <taxon>Schistosomatidae</taxon>
        <taxon>Trichobilharzia</taxon>
    </lineage>
</organism>
<dbReference type="WBParaSite" id="TREG1_115310.1">
    <property type="protein sequence ID" value="TREG1_115310.1"/>
    <property type="gene ID" value="TREG1_115310"/>
</dbReference>
<dbReference type="Gene3D" id="1.20.5.170">
    <property type="match status" value="1"/>
</dbReference>
<sequence length="434" mass="49791">MIEEAVLKIYLLMQSRVDNITRGYTSTIERVRGACRTQLSNTIAILNGLINAAKRRNESFIESSLRNRISELETALQQYELDMKQLQTKLKEVEENYDILNSERTNIIMSRNSSLESFSSEKVLPKVIIVHTDAGVQVDTPDEKKQSLERQVKNLLEQIDVLKSALSAVQSQVKTLNEKHDQYELQLKSFNDQINECKADNSKLEKQLLNKENELIVCKQKMKSSELRLNEMSTSMNKLRGEKAQLENDYAKNRDIEMKQLKQKLDELLKIKETLDDECNSLRKELMHMKEVPKVVESSDVSMNNYALREQALVAEIVRLRRDLNRLHEASESRIQCLKNRLNAFTEEAFNRRTIEMKVSQLHTAALKYANQLAELTPINKLHGCDETMTHNGVFLSALPPPVSILTKVTPHRSSLELGISTGINLPPIVRPDY</sequence>
<evidence type="ECO:0000313" key="3">
    <source>
        <dbReference type="WBParaSite" id="TREG1_115310.1"/>
    </source>
</evidence>
<evidence type="ECO:0000256" key="1">
    <source>
        <dbReference type="SAM" id="Coils"/>
    </source>
</evidence>
<keyword evidence="2" id="KW-1185">Reference proteome</keyword>
<name>A0AA85IRF6_TRIRE</name>
<reference evidence="2" key="1">
    <citation type="submission" date="2022-06" db="EMBL/GenBank/DDBJ databases">
        <authorList>
            <person name="Berger JAMES D."/>
            <person name="Berger JAMES D."/>
        </authorList>
    </citation>
    <scope>NUCLEOTIDE SEQUENCE [LARGE SCALE GENOMIC DNA]</scope>
</reference>
<dbReference type="AlphaFoldDB" id="A0AA85IRF6"/>
<dbReference type="SUPFAM" id="SSF90257">
    <property type="entry name" value="Myosin rod fragments"/>
    <property type="match status" value="1"/>
</dbReference>